<organism evidence="2">
    <name type="scientific">marine metagenome</name>
    <dbReference type="NCBI Taxonomy" id="408172"/>
    <lineage>
        <taxon>unclassified sequences</taxon>
        <taxon>metagenomes</taxon>
        <taxon>ecological metagenomes</taxon>
    </lineage>
</organism>
<accession>A0A382N8S0</accession>
<sequence length="93" mass="10819">MKVVLLAGGFGTRLSEYTKTVPKPMIYIGDKPMLLHIMKLYAKYGFKDFYIALGYKGEIIKKFFNKKFFDWNISLIETGRNTMTGGRLKRLKK</sequence>
<feature type="domain" description="Nucleotidyl transferase" evidence="1">
    <location>
        <begin position="2"/>
        <end position="65"/>
    </location>
</feature>
<dbReference type="PANTHER" id="PTHR47183:SF1">
    <property type="entry name" value="GLUCOSE-1-PHOSPHATE CYTIDYLYLTRANSFERASE"/>
    <property type="match status" value="1"/>
</dbReference>
<dbReference type="Gene3D" id="3.90.550.10">
    <property type="entry name" value="Spore Coat Polysaccharide Biosynthesis Protein SpsA, Chain A"/>
    <property type="match status" value="1"/>
</dbReference>
<feature type="non-terminal residue" evidence="2">
    <location>
        <position position="93"/>
    </location>
</feature>
<dbReference type="InterPro" id="IPR005835">
    <property type="entry name" value="NTP_transferase_dom"/>
</dbReference>
<dbReference type="SUPFAM" id="SSF53448">
    <property type="entry name" value="Nucleotide-diphospho-sugar transferases"/>
    <property type="match status" value="1"/>
</dbReference>
<evidence type="ECO:0000313" key="2">
    <source>
        <dbReference type="EMBL" id="SVC57573.1"/>
    </source>
</evidence>
<proteinExistence type="predicted"/>
<reference evidence="2" key="1">
    <citation type="submission" date="2018-05" db="EMBL/GenBank/DDBJ databases">
        <authorList>
            <person name="Lanie J.A."/>
            <person name="Ng W.-L."/>
            <person name="Kazmierczak K.M."/>
            <person name="Andrzejewski T.M."/>
            <person name="Davidsen T.M."/>
            <person name="Wayne K.J."/>
            <person name="Tettelin H."/>
            <person name="Glass J.I."/>
            <person name="Rusch D."/>
            <person name="Podicherti R."/>
            <person name="Tsui H.-C.T."/>
            <person name="Winkler M.E."/>
        </authorList>
    </citation>
    <scope>NUCLEOTIDE SEQUENCE</scope>
</reference>
<dbReference type="EMBL" id="UINC01098786">
    <property type="protein sequence ID" value="SVC57573.1"/>
    <property type="molecule type" value="Genomic_DNA"/>
</dbReference>
<gene>
    <name evidence="2" type="ORF">METZ01_LOCUS310427</name>
</gene>
<dbReference type="InterPro" id="IPR013446">
    <property type="entry name" value="G1P_cyt_trans-like"/>
</dbReference>
<dbReference type="PANTHER" id="PTHR47183">
    <property type="entry name" value="GLUCOSE-1-PHOSPHATE CYTIDYLYLTRANSFERASE-RELATED"/>
    <property type="match status" value="1"/>
</dbReference>
<protein>
    <recommendedName>
        <fullName evidence="1">Nucleotidyl transferase domain-containing protein</fullName>
    </recommendedName>
</protein>
<name>A0A382N8S0_9ZZZZ</name>
<dbReference type="AlphaFoldDB" id="A0A382N8S0"/>
<evidence type="ECO:0000259" key="1">
    <source>
        <dbReference type="Pfam" id="PF00483"/>
    </source>
</evidence>
<dbReference type="Pfam" id="PF00483">
    <property type="entry name" value="NTP_transferase"/>
    <property type="match status" value="1"/>
</dbReference>
<dbReference type="InterPro" id="IPR029044">
    <property type="entry name" value="Nucleotide-diphossugar_trans"/>
</dbReference>
<dbReference type="GO" id="GO:0047343">
    <property type="term" value="F:glucose-1-phosphate cytidylyltransferase activity"/>
    <property type="evidence" value="ECO:0007669"/>
    <property type="project" value="InterPro"/>
</dbReference>